<keyword evidence="2" id="KW-1185">Reference proteome</keyword>
<dbReference type="EMBL" id="CP036426">
    <property type="protein sequence ID" value="QDV35196.1"/>
    <property type="molecule type" value="Genomic_DNA"/>
</dbReference>
<organism evidence="1 2">
    <name type="scientific">Tautonia plasticadhaerens</name>
    <dbReference type="NCBI Taxonomy" id="2527974"/>
    <lineage>
        <taxon>Bacteria</taxon>
        <taxon>Pseudomonadati</taxon>
        <taxon>Planctomycetota</taxon>
        <taxon>Planctomycetia</taxon>
        <taxon>Isosphaerales</taxon>
        <taxon>Isosphaeraceae</taxon>
        <taxon>Tautonia</taxon>
    </lineage>
</organism>
<dbReference type="RefSeq" id="WP_145270629.1">
    <property type="nucleotide sequence ID" value="NZ_CP036426.1"/>
</dbReference>
<accession>A0A518H2Y1</accession>
<dbReference type="Proteomes" id="UP000317835">
    <property type="component" value="Chromosome"/>
</dbReference>
<dbReference type="KEGG" id="tpla:ElP_30990"/>
<dbReference type="OrthoDB" id="239448at2"/>
<proteinExistence type="predicted"/>
<name>A0A518H2Y1_9BACT</name>
<sequence length="471" mass="52369">MREPTAADHTRSYRSNSRLVGLYHALLRQQVDHFFPDARLHLEGDRSPIHWEASPDRPNYAIDGEGDGIELAIDWFGSRYTFQPASPVPLLGSERKLMEAIVRVLDLRFRTLIDADAIDRTELFDYALEDVIVTEFLAPPSPMRLPVAMEAMRMAALSTYEDRRVSSGALLLGTEHDPAFPERTNHPNAPRYNVRLTSIKIIHRLCDGLRTVFVVDLRGDLAWAVDIHRWTERVQGHAPLCAPCPRRYEDHARATRSGDHVGLVLTPSQEVKVFSGGTLSFTFSNARWRLMDVPSKFDAWTRSVGDAAPPSLAARLFQAAMNLSEDRVGALFVLLRDPDESLPHLVAPGDRIEDHLDHDPDAPTETDHLPPRMAKRALHHLIFSRRIGDLDASVLESLAGVDGAVVVDRRGNLLAFGAILRIIPEAILAARASEGARTVAALAASYHGPVLKVSQDGVVSMYLGGRRVWEL</sequence>
<gene>
    <name evidence="1" type="ORF">ElP_30990</name>
</gene>
<dbReference type="AlphaFoldDB" id="A0A518H2Y1"/>
<evidence type="ECO:0000313" key="1">
    <source>
        <dbReference type="EMBL" id="QDV35196.1"/>
    </source>
</evidence>
<reference evidence="1 2" key="1">
    <citation type="submission" date="2019-02" db="EMBL/GenBank/DDBJ databases">
        <title>Deep-cultivation of Planctomycetes and their phenomic and genomic characterization uncovers novel biology.</title>
        <authorList>
            <person name="Wiegand S."/>
            <person name="Jogler M."/>
            <person name="Boedeker C."/>
            <person name="Pinto D."/>
            <person name="Vollmers J."/>
            <person name="Rivas-Marin E."/>
            <person name="Kohn T."/>
            <person name="Peeters S.H."/>
            <person name="Heuer A."/>
            <person name="Rast P."/>
            <person name="Oberbeckmann S."/>
            <person name="Bunk B."/>
            <person name="Jeske O."/>
            <person name="Meyerdierks A."/>
            <person name="Storesund J.E."/>
            <person name="Kallscheuer N."/>
            <person name="Luecker S."/>
            <person name="Lage O.M."/>
            <person name="Pohl T."/>
            <person name="Merkel B.J."/>
            <person name="Hornburger P."/>
            <person name="Mueller R.-W."/>
            <person name="Bruemmer F."/>
            <person name="Labrenz M."/>
            <person name="Spormann A.M."/>
            <person name="Op den Camp H."/>
            <person name="Overmann J."/>
            <person name="Amann R."/>
            <person name="Jetten M.S.M."/>
            <person name="Mascher T."/>
            <person name="Medema M.H."/>
            <person name="Devos D.P."/>
            <person name="Kaster A.-K."/>
            <person name="Ovreas L."/>
            <person name="Rohde M."/>
            <person name="Galperin M.Y."/>
            <person name="Jogler C."/>
        </authorList>
    </citation>
    <scope>NUCLEOTIDE SEQUENCE [LARGE SCALE GENOMIC DNA]</scope>
    <source>
        <strain evidence="1 2">ElP</strain>
    </source>
</reference>
<dbReference type="InterPro" id="IPR036888">
    <property type="entry name" value="DNA_integrity_DisA_N_sf"/>
</dbReference>
<evidence type="ECO:0000313" key="2">
    <source>
        <dbReference type="Proteomes" id="UP000317835"/>
    </source>
</evidence>
<dbReference type="Gene3D" id="3.40.1700.10">
    <property type="entry name" value="DNA integrity scanning protein, DisA, N-terminal domain"/>
    <property type="match status" value="1"/>
</dbReference>
<protein>
    <submittedName>
        <fullName evidence="1">DisA bacterial checkpoint controller nucleotide-binding protein</fullName>
    </submittedName>
</protein>
<dbReference type="SUPFAM" id="SSF143597">
    <property type="entry name" value="YojJ-like"/>
    <property type="match status" value="1"/>
</dbReference>